<feature type="chain" id="PRO_5025027761" evidence="1">
    <location>
        <begin position="31"/>
        <end position="501"/>
    </location>
</feature>
<dbReference type="PANTHER" id="PTHR42924:SF3">
    <property type="entry name" value="POLYMERASE_HISTIDINOL PHOSPHATASE N-TERMINAL DOMAIN-CONTAINING PROTEIN"/>
    <property type="match status" value="1"/>
</dbReference>
<evidence type="ECO:0000313" key="3">
    <source>
        <dbReference type="EMBL" id="MPY35542.1"/>
    </source>
</evidence>
<organism evidence="3 4">
    <name type="scientific">Streptomyces adustus</name>
    <dbReference type="NCBI Taxonomy" id="1609272"/>
    <lineage>
        <taxon>Bacteria</taxon>
        <taxon>Bacillati</taxon>
        <taxon>Actinomycetota</taxon>
        <taxon>Actinomycetes</taxon>
        <taxon>Kitasatosporales</taxon>
        <taxon>Streptomycetaceae</taxon>
        <taxon>Streptomyces</taxon>
    </lineage>
</organism>
<keyword evidence="4" id="KW-1185">Reference proteome</keyword>
<dbReference type="AlphaFoldDB" id="A0A5N8VLF5"/>
<dbReference type="GO" id="GO:0004534">
    <property type="term" value="F:5'-3' RNA exonuclease activity"/>
    <property type="evidence" value="ECO:0007669"/>
    <property type="project" value="TreeGrafter"/>
</dbReference>
<evidence type="ECO:0000256" key="1">
    <source>
        <dbReference type="SAM" id="SignalP"/>
    </source>
</evidence>
<dbReference type="PANTHER" id="PTHR42924">
    <property type="entry name" value="EXONUCLEASE"/>
    <property type="match status" value="1"/>
</dbReference>
<name>A0A5N8VLF5_9ACTN</name>
<evidence type="ECO:0000313" key="4">
    <source>
        <dbReference type="Proteomes" id="UP000325849"/>
    </source>
</evidence>
<protein>
    <submittedName>
        <fullName evidence="3">Phosphoesterase</fullName>
    </submittedName>
</protein>
<keyword evidence="1" id="KW-0732">Signal</keyword>
<dbReference type="OrthoDB" id="9804333at2"/>
<feature type="signal peptide" evidence="1">
    <location>
        <begin position="1"/>
        <end position="30"/>
    </location>
</feature>
<reference evidence="3 4" key="1">
    <citation type="submission" date="2019-07" db="EMBL/GenBank/DDBJ databases">
        <title>New species of Amycolatopsis and Streptomyces.</title>
        <authorList>
            <person name="Duangmal K."/>
            <person name="Teo W.F.A."/>
            <person name="Lipun K."/>
        </authorList>
    </citation>
    <scope>NUCLEOTIDE SEQUENCE [LARGE SCALE GENOMIC DNA]</scope>
    <source>
        <strain evidence="3 4">NBRC 109810</strain>
    </source>
</reference>
<dbReference type="NCBIfam" id="NF038032">
    <property type="entry name" value="CehA_McbA_metalo"/>
    <property type="match status" value="1"/>
</dbReference>
<dbReference type="InterPro" id="IPR052018">
    <property type="entry name" value="PHP_domain"/>
</dbReference>
<dbReference type="RefSeq" id="WP_152893263.1">
    <property type="nucleotide sequence ID" value="NZ_VJZD01000165.1"/>
</dbReference>
<accession>A0A5N8VLF5</accession>
<proteinExistence type="predicted"/>
<gene>
    <name evidence="3" type="ORF">FNH09_31200</name>
</gene>
<dbReference type="SUPFAM" id="SSF89550">
    <property type="entry name" value="PHP domain-like"/>
    <property type="match status" value="1"/>
</dbReference>
<dbReference type="Gene3D" id="3.20.20.140">
    <property type="entry name" value="Metal-dependent hydrolases"/>
    <property type="match status" value="1"/>
</dbReference>
<dbReference type="InterPro" id="IPR003141">
    <property type="entry name" value="Pol/His_phosphatase_N"/>
</dbReference>
<dbReference type="InterPro" id="IPR016195">
    <property type="entry name" value="Pol/histidinol_Pase-like"/>
</dbReference>
<dbReference type="CDD" id="cd07432">
    <property type="entry name" value="PHP_HisPPase"/>
    <property type="match status" value="1"/>
</dbReference>
<feature type="domain" description="Polymerase/histidinol phosphatase N-terminal" evidence="2">
    <location>
        <begin position="186"/>
        <end position="250"/>
    </location>
</feature>
<sequence>MCEEHAGIARRALFVTGAAAALTLGSVSFAAADGQDQETRTVRGTLPTGSPDFVYVPVEVPAGVRELKVAYTYDKPSVPAGTAGNALDIGIFDEHGTELGGRGFRGWSGGARSEFFVRADDATPGYLPGPVRKGTWHIALGPYTVAPQGLNYEITVTLTYGEPGITPEPVYPPARAKGRGRAWYRGDCHLHSWYSDGRRTPAEIAALARAAGLDFINSSDHNTHSAHAHWAAAAGDDLLVMLGEEVTTRNGHVLALGTEPGTFVDWRYRARDNRFGRFARRIRGAGGLVVPAHPHATCVGCGWKFGFGDADAVEVWNGPYTPDDEVTLADWDNMLVASVREGGRGWIPAMGNSDAHRDPDVVGSPQTVVLADDLTREAIQDGIRAGRSYVAESNRVSLSFTASGPRGEHAGIGGRLEVPRDAPVTVRLEVTGAPRCTVRLVTDQGVLFTGDPLPVSGTGTVEWATTPQYAAYVRAELRHETAAGPLPGALAAFTNPIFLGR</sequence>
<dbReference type="GO" id="GO:0035312">
    <property type="term" value="F:5'-3' DNA exonuclease activity"/>
    <property type="evidence" value="ECO:0007669"/>
    <property type="project" value="TreeGrafter"/>
</dbReference>
<dbReference type="Proteomes" id="UP000325849">
    <property type="component" value="Unassembled WGS sequence"/>
</dbReference>
<dbReference type="SMART" id="SM00481">
    <property type="entry name" value="POLIIIAc"/>
    <property type="match status" value="1"/>
</dbReference>
<comment type="caution">
    <text evidence="3">The sequence shown here is derived from an EMBL/GenBank/DDBJ whole genome shotgun (WGS) entry which is preliminary data.</text>
</comment>
<dbReference type="EMBL" id="VJZD01000165">
    <property type="protein sequence ID" value="MPY35542.1"/>
    <property type="molecule type" value="Genomic_DNA"/>
</dbReference>
<evidence type="ECO:0000259" key="2">
    <source>
        <dbReference type="SMART" id="SM00481"/>
    </source>
</evidence>